<evidence type="ECO:0000259" key="14">
    <source>
        <dbReference type="Pfam" id="PF07715"/>
    </source>
</evidence>
<evidence type="ECO:0000256" key="1">
    <source>
        <dbReference type="ARBA" id="ARBA00004571"/>
    </source>
</evidence>
<name>D0KY52_HALNC</name>
<keyword evidence="2 10" id="KW-0813">Transport</keyword>
<dbReference type="RefSeq" id="WP_012823411.1">
    <property type="nucleotide sequence ID" value="NC_013422.1"/>
</dbReference>
<dbReference type="Gene3D" id="2.40.170.20">
    <property type="entry name" value="TonB-dependent receptor, beta-barrel domain"/>
    <property type="match status" value="1"/>
</dbReference>
<evidence type="ECO:0000313" key="15">
    <source>
        <dbReference type="EMBL" id="ACX95375.1"/>
    </source>
</evidence>
<dbReference type="Pfam" id="PF00593">
    <property type="entry name" value="TonB_dep_Rec_b-barrel"/>
    <property type="match status" value="1"/>
</dbReference>
<dbReference type="STRING" id="555778.Hneap_0521"/>
<protein>
    <submittedName>
        <fullName evidence="15">TonB-dependent receptor</fullName>
    </submittedName>
</protein>
<keyword evidence="6" id="KW-0406">Ion transport</keyword>
<dbReference type="Pfam" id="PF07715">
    <property type="entry name" value="Plug"/>
    <property type="match status" value="1"/>
</dbReference>
<proteinExistence type="inferred from homology"/>
<keyword evidence="4 10" id="KW-0812">Transmembrane</keyword>
<organism evidence="15 16">
    <name type="scientific">Halothiobacillus neapolitanus (strain ATCC 23641 / DSM 15147 / CIP 104769 / NCIMB 8539 / c2)</name>
    <name type="common">Thiobacillus neapolitanus</name>
    <dbReference type="NCBI Taxonomy" id="555778"/>
    <lineage>
        <taxon>Bacteria</taxon>
        <taxon>Pseudomonadati</taxon>
        <taxon>Pseudomonadota</taxon>
        <taxon>Gammaproteobacteria</taxon>
        <taxon>Chromatiales</taxon>
        <taxon>Halothiobacillaceae</taxon>
        <taxon>Halothiobacillus</taxon>
    </lineage>
</organism>
<dbReference type="HOGENOM" id="CLU_008287_18_5_6"/>
<dbReference type="Proteomes" id="UP000009102">
    <property type="component" value="Chromosome"/>
</dbReference>
<dbReference type="PANTHER" id="PTHR30069">
    <property type="entry name" value="TONB-DEPENDENT OUTER MEMBRANE RECEPTOR"/>
    <property type="match status" value="1"/>
</dbReference>
<dbReference type="KEGG" id="hna:Hneap_0521"/>
<evidence type="ECO:0000256" key="11">
    <source>
        <dbReference type="RuleBase" id="RU003357"/>
    </source>
</evidence>
<keyword evidence="9 10" id="KW-0998">Cell outer membrane</keyword>
<feature type="signal peptide" evidence="12">
    <location>
        <begin position="1"/>
        <end position="33"/>
    </location>
</feature>
<evidence type="ECO:0000256" key="4">
    <source>
        <dbReference type="ARBA" id="ARBA00022692"/>
    </source>
</evidence>
<feature type="domain" description="TonB-dependent receptor-like beta-barrel" evidence="13">
    <location>
        <begin position="188"/>
        <end position="590"/>
    </location>
</feature>
<feature type="chain" id="PRO_5003009594" evidence="12">
    <location>
        <begin position="34"/>
        <end position="617"/>
    </location>
</feature>
<dbReference type="InterPro" id="IPR039426">
    <property type="entry name" value="TonB-dep_rcpt-like"/>
</dbReference>
<evidence type="ECO:0000313" key="16">
    <source>
        <dbReference type="Proteomes" id="UP000009102"/>
    </source>
</evidence>
<feature type="domain" description="TonB-dependent receptor plug" evidence="14">
    <location>
        <begin position="58"/>
        <end position="158"/>
    </location>
</feature>
<dbReference type="InterPro" id="IPR012910">
    <property type="entry name" value="Plug_dom"/>
</dbReference>
<evidence type="ECO:0000256" key="7">
    <source>
        <dbReference type="ARBA" id="ARBA00023077"/>
    </source>
</evidence>
<keyword evidence="15" id="KW-0675">Receptor</keyword>
<gene>
    <name evidence="15" type="ordered locus">Hneap_0521</name>
</gene>
<evidence type="ECO:0000256" key="10">
    <source>
        <dbReference type="PROSITE-ProRule" id="PRU01360"/>
    </source>
</evidence>
<evidence type="ECO:0000256" key="8">
    <source>
        <dbReference type="ARBA" id="ARBA00023136"/>
    </source>
</evidence>
<dbReference type="CDD" id="cd01347">
    <property type="entry name" value="ligand_gated_channel"/>
    <property type="match status" value="1"/>
</dbReference>
<dbReference type="GO" id="GO:0009279">
    <property type="term" value="C:cell outer membrane"/>
    <property type="evidence" value="ECO:0007669"/>
    <property type="project" value="UniProtKB-SubCell"/>
</dbReference>
<dbReference type="Gene3D" id="2.170.130.10">
    <property type="entry name" value="TonB-dependent receptor, plug domain"/>
    <property type="match status" value="1"/>
</dbReference>
<reference evidence="15 16" key="1">
    <citation type="submission" date="2009-10" db="EMBL/GenBank/DDBJ databases">
        <title>Complete sequence of Halothiobacillus neapolitanus c2.</title>
        <authorList>
            <consortium name="US DOE Joint Genome Institute"/>
            <person name="Lucas S."/>
            <person name="Copeland A."/>
            <person name="Lapidus A."/>
            <person name="Glavina del Rio T."/>
            <person name="Tice H."/>
            <person name="Bruce D."/>
            <person name="Goodwin L."/>
            <person name="Pitluck S."/>
            <person name="Davenport K."/>
            <person name="Brettin T."/>
            <person name="Detter J.C."/>
            <person name="Han C."/>
            <person name="Tapia R."/>
            <person name="Larimer F."/>
            <person name="Land M."/>
            <person name="Hauser L."/>
            <person name="Kyrpides N."/>
            <person name="Mikhailova N."/>
            <person name="Kerfeld C."/>
            <person name="Cannon G."/>
            <person name="Heinhort S."/>
        </authorList>
    </citation>
    <scope>NUCLEOTIDE SEQUENCE [LARGE SCALE GENOMIC DNA]</scope>
    <source>
        <strain evidence="16">ATCC 23641 / c2</strain>
    </source>
</reference>
<evidence type="ECO:0000256" key="6">
    <source>
        <dbReference type="ARBA" id="ARBA00023065"/>
    </source>
</evidence>
<dbReference type="PROSITE" id="PS52016">
    <property type="entry name" value="TONB_DEPENDENT_REC_3"/>
    <property type="match status" value="1"/>
</dbReference>
<comment type="similarity">
    <text evidence="10 11">Belongs to the TonB-dependent receptor family.</text>
</comment>
<evidence type="ECO:0000256" key="2">
    <source>
        <dbReference type="ARBA" id="ARBA00022448"/>
    </source>
</evidence>
<dbReference type="AlphaFoldDB" id="D0KY52"/>
<dbReference type="InterPro" id="IPR037066">
    <property type="entry name" value="Plug_dom_sf"/>
</dbReference>
<evidence type="ECO:0000256" key="3">
    <source>
        <dbReference type="ARBA" id="ARBA00022452"/>
    </source>
</evidence>
<dbReference type="InterPro" id="IPR036942">
    <property type="entry name" value="Beta-barrel_TonB_sf"/>
</dbReference>
<dbReference type="InterPro" id="IPR000531">
    <property type="entry name" value="Beta-barrel_TonB"/>
</dbReference>
<evidence type="ECO:0000256" key="9">
    <source>
        <dbReference type="ARBA" id="ARBA00023237"/>
    </source>
</evidence>
<dbReference type="SUPFAM" id="SSF56935">
    <property type="entry name" value="Porins"/>
    <property type="match status" value="1"/>
</dbReference>
<dbReference type="EMBL" id="CP001801">
    <property type="protein sequence ID" value="ACX95375.1"/>
    <property type="molecule type" value="Genomic_DNA"/>
</dbReference>
<keyword evidence="7 11" id="KW-0798">TonB box</keyword>
<keyword evidence="3 10" id="KW-1134">Transmembrane beta strand</keyword>
<dbReference type="GO" id="GO:0015889">
    <property type="term" value="P:cobalamin transport"/>
    <property type="evidence" value="ECO:0007669"/>
    <property type="project" value="TreeGrafter"/>
</dbReference>
<keyword evidence="5 12" id="KW-0732">Signal</keyword>
<comment type="subcellular location">
    <subcellularLocation>
        <location evidence="1 10">Cell outer membrane</location>
        <topology evidence="1 10">Multi-pass membrane protein</topology>
    </subcellularLocation>
</comment>
<dbReference type="PANTHER" id="PTHR30069:SF53">
    <property type="entry name" value="COLICIN I RECEPTOR-RELATED"/>
    <property type="match status" value="1"/>
</dbReference>
<dbReference type="GO" id="GO:0006811">
    <property type="term" value="P:monoatomic ion transport"/>
    <property type="evidence" value="ECO:0007669"/>
    <property type="project" value="UniProtKB-KW"/>
</dbReference>
<keyword evidence="16" id="KW-1185">Reference proteome</keyword>
<dbReference type="OrthoDB" id="9815954at2"/>
<evidence type="ECO:0000256" key="5">
    <source>
        <dbReference type="ARBA" id="ARBA00022729"/>
    </source>
</evidence>
<sequence length="617" mass="66783">MYKFPMSGRHRTGRTTLACAYLTACSFPLSALAGSPSTLPDLNITASHGAPVAFAGVPETVITRAEIERLQATSVLSLLENRAGINMVNQGGPGKITTASIWGMSGSQTLVLIDGVRIGSLTAGAAYLENLPVALIDHIDIIKGPRSGQYGADAMGGVIQIFTRKGKKGIQPSFSIAGGSNKTFETSANVSGGNGPFDYSIGASHQGTGGFNAYTDTTGSPFAVNQPDNDGYRNNSASGRLNYTGDNGARLGVHWLGTNAFTDYDGSSFAGNQQRSRQQNFGLDGALMKIGIWQLRASAGRNIERQTQYYDGKYVSEYNSRQDSFSLANDFSIGQGLLTLGADRLNDHVSSSVNYDVTSRHNNGVFAQYATQIADLSIQTALRHDSNSQFGSANTGSVDLSWQLNPSLALTGGYGTGFHVPSFNFLYYPGGYANPDLRPEHSRTARLGFNWQNNNGWTSSLTAFRTRTRDLIASSASTNFVPYNINQAQSIGAEWQLGWHNADWALNSSATWISAVDRETGVSIPRQPKWSGRVDVDRKLGAWRMGVTVRGQTATHESTFSQINNGFATADLRLSYAYSQNWHIEAKLSNVLDKQYQTAYDYHQAGRTVLFTLRYGL</sequence>
<dbReference type="eggNOG" id="COG4206">
    <property type="taxonomic scope" value="Bacteria"/>
</dbReference>
<evidence type="ECO:0000259" key="13">
    <source>
        <dbReference type="Pfam" id="PF00593"/>
    </source>
</evidence>
<keyword evidence="8 10" id="KW-0472">Membrane</keyword>
<accession>D0KY52</accession>
<evidence type="ECO:0000256" key="12">
    <source>
        <dbReference type="SAM" id="SignalP"/>
    </source>
</evidence>